<gene>
    <name evidence="3" type="ORF">ACET3X_006215</name>
</gene>
<organism evidence="3 4">
    <name type="scientific">Alternaria dauci</name>
    <dbReference type="NCBI Taxonomy" id="48095"/>
    <lineage>
        <taxon>Eukaryota</taxon>
        <taxon>Fungi</taxon>
        <taxon>Dikarya</taxon>
        <taxon>Ascomycota</taxon>
        <taxon>Pezizomycotina</taxon>
        <taxon>Dothideomycetes</taxon>
        <taxon>Pleosporomycetidae</taxon>
        <taxon>Pleosporales</taxon>
        <taxon>Pleosporineae</taxon>
        <taxon>Pleosporaceae</taxon>
        <taxon>Alternaria</taxon>
        <taxon>Alternaria sect. Porri</taxon>
    </lineage>
</organism>
<feature type="transmembrane region" description="Helical" evidence="2">
    <location>
        <begin position="133"/>
        <end position="155"/>
    </location>
</feature>
<feature type="compositionally biased region" description="Low complexity" evidence="1">
    <location>
        <begin position="87"/>
        <end position="118"/>
    </location>
</feature>
<keyword evidence="2" id="KW-0472">Membrane</keyword>
<feature type="region of interest" description="Disordered" evidence="1">
    <location>
        <begin position="175"/>
        <end position="253"/>
    </location>
</feature>
<name>A0ABR3UHN0_9PLEO</name>
<feature type="compositionally biased region" description="Basic and acidic residues" evidence="1">
    <location>
        <begin position="183"/>
        <end position="197"/>
    </location>
</feature>
<evidence type="ECO:0000313" key="4">
    <source>
        <dbReference type="Proteomes" id="UP001578633"/>
    </source>
</evidence>
<dbReference type="EMBL" id="JBHGVX010000005">
    <property type="protein sequence ID" value="KAL1795991.1"/>
    <property type="molecule type" value="Genomic_DNA"/>
</dbReference>
<dbReference type="RefSeq" id="XP_069306575.1">
    <property type="nucleotide sequence ID" value="XM_069452401.1"/>
</dbReference>
<feature type="region of interest" description="Disordered" evidence="1">
    <location>
        <begin position="73"/>
        <end position="123"/>
    </location>
</feature>
<reference evidence="3 4" key="1">
    <citation type="submission" date="2024-09" db="EMBL/GenBank/DDBJ databases">
        <title>T2T genomes of carrot and Alternaria dauci and their utility for understanding host-pathogen interaction during carrot leaf blight disease.</title>
        <authorList>
            <person name="Liu W."/>
            <person name="Xu S."/>
            <person name="Ou C."/>
            <person name="Liu X."/>
            <person name="Zhuang F."/>
            <person name="Deng X.W."/>
        </authorList>
    </citation>
    <scope>NUCLEOTIDE SEQUENCE [LARGE SCALE GENOMIC DNA]</scope>
    <source>
        <strain evidence="3 4">A2016</strain>
    </source>
</reference>
<protein>
    <recommendedName>
        <fullName evidence="5">Mid2 domain-containing protein</fullName>
    </recommendedName>
</protein>
<evidence type="ECO:0008006" key="5">
    <source>
        <dbReference type="Google" id="ProtNLM"/>
    </source>
</evidence>
<evidence type="ECO:0000313" key="3">
    <source>
        <dbReference type="EMBL" id="KAL1795991.1"/>
    </source>
</evidence>
<keyword evidence="4" id="KW-1185">Reference proteome</keyword>
<proteinExistence type="predicted"/>
<keyword evidence="2" id="KW-0812">Transmembrane</keyword>
<accession>A0ABR3UHN0</accession>
<comment type="caution">
    <text evidence="3">The sequence shown here is derived from an EMBL/GenBank/DDBJ whole genome shotgun (WGS) entry which is preliminary data.</text>
</comment>
<sequence length="253" mass="26287">MYLPVSTIVTATSLLAVSKLGVSDPATNDLSLLTSSATVVARQDGAKPPPSLVTSIQFVTSIAFITSEPTPEVTVIPPTKPSTTELSSSTASITDSISRPTSTGTSATTSTTTPTQTSDADAKAGPWLSAGKIGGIVVGSVFGLIFLGLIVYTLYAASRGINVCDCFGGCCGKHDDDNDNDEEKSREPLPSRSDDMCPHPGVLETGPGEGYTAYRPAHPSGDHPPVPLPLVLPQQIETQQRHAGRLQKGQRGV</sequence>
<evidence type="ECO:0000256" key="2">
    <source>
        <dbReference type="SAM" id="Phobius"/>
    </source>
</evidence>
<dbReference type="Proteomes" id="UP001578633">
    <property type="component" value="Chromosome 5"/>
</dbReference>
<dbReference type="GeneID" id="96086537"/>
<keyword evidence="2" id="KW-1133">Transmembrane helix</keyword>
<evidence type="ECO:0000256" key="1">
    <source>
        <dbReference type="SAM" id="MobiDB-lite"/>
    </source>
</evidence>